<reference evidence="2 3" key="1">
    <citation type="submission" date="2021-03" db="EMBL/GenBank/DDBJ databases">
        <title>Comparative genomics of Chinese and international isolates of Escherichia albertii: population structure and evolution of virulence and antimicrobial resistance.</title>
        <authorList>
            <person name="Wang H."/>
            <person name="Xiong Y."/>
            <person name="Luo L."/>
        </authorList>
    </citation>
    <scope>NUCLEOTIDE SEQUENCE [LARGE SCALE GENOMIC DNA]</scope>
    <source>
        <strain evidence="2 3">Sample 165</strain>
    </source>
</reference>
<accession>A0A7U8WDA3</accession>
<dbReference type="Proteomes" id="UP000663211">
    <property type="component" value="Chromosome"/>
</dbReference>
<sequence>MKLKAIATLIAIVAVGTNFRINFTYAGTPSTSLTVNSNLTMGTCTAKILNSSDTEINIVAFNDVYISELAAKSKVQKFKIRFSNCSGLPQNSAQVVLAPRGINCAGSNSNSSGFANKLSGTGAAGRTAVEVWTTDTPEGNGSAQFNCYLRNVMTVNLPTDTTTQPFDYKLSARMTVAEGRTTADVTPGEFLSPTTFTITYQ</sequence>
<proteinExistence type="predicted"/>
<dbReference type="AlphaFoldDB" id="A0A7U8WDA3"/>
<protein>
    <submittedName>
        <fullName evidence="2">Fimbrial protein</fullName>
    </submittedName>
</protein>
<feature type="signal peptide" evidence="1">
    <location>
        <begin position="1"/>
        <end position="26"/>
    </location>
</feature>
<dbReference type="RefSeq" id="WP_025237634.1">
    <property type="nucleotide sequence ID" value="NZ_AP014857.1"/>
</dbReference>
<dbReference type="InterPro" id="IPR050263">
    <property type="entry name" value="Bact_Fimbrial_Adh_Pro"/>
</dbReference>
<feature type="chain" id="PRO_5044440706" evidence="1">
    <location>
        <begin position="27"/>
        <end position="201"/>
    </location>
</feature>
<dbReference type="GO" id="GO:0009289">
    <property type="term" value="C:pilus"/>
    <property type="evidence" value="ECO:0007669"/>
    <property type="project" value="InterPro"/>
</dbReference>
<dbReference type="GO" id="GO:0043709">
    <property type="term" value="P:cell adhesion involved in single-species biofilm formation"/>
    <property type="evidence" value="ECO:0007669"/>
    <property type="project" value="TreeGrafter"/>
</dbReference>
<dbReference type="Gene3D" id="2.60.40.1090">
    <property type="entry name" value="Fimbrial-type adhesion domain"/>
    <property type="match status" value="1"/>
</dbReference>
<dbReference type="GeneID" id="89519521"/>
<evidence type="ECO:0000256" key="1">
    <source>
        <dbReference type="SAM" id="SignalP"/>
    </source>
</evidence>
<evidence type="ECO:0000313" key="2">
    <source>
        <dbReference type="EMBL" id="QST72839.1"/>
    </source>
</evidence>
<dbReference type="PANTHER" id="PTHR33420">
    <property type="entry name" value="FIMBRIAL SUBUNIT ELFA-RELATED"/>
    <property type="match status" value="1"/>
</dbReference>
<dbReference type="EMBL" id="CP070296">
    <property type="protein sequence ID" value="QST72839.1"/>
    <property type="molecule type" value="Genomic_DNA"/>
</dbReference>
<dbReference type="InterPro" id="IPR036937">
    <property type="entry name" value="Adhesion_dom_fimbrial_sf"/>
</dbReference>
<name>A0A7U8WDA3_ESCAL</name>
<organism evidence="2 3">
    <name type="scientific">Escherichia albertii</name>
    <dbReference type="NCBI Taxonomy" id="208962"/>
    <lineage>
        <taxon>Bacteria</taxon>
        <taxon>Pseudomonadati</taxon>
        <taxon>Pseudomonadota</taxon>
        <taxon>Gammaproteobacteria</taxon>
        <taxon>Enterobacterales</taxon>
        <taxon>Enterobacteriaceae</taxon>
        <taxon>Escherichia</taxon>
    </lineage>
</organism>
<gene>
    <name evidence="2" type="ORF">JRC44_18840</name>
</gene>
<dbReference type="PANTHER" id="PTHR33420:SF12">
    <property type="entry name" value="FIMBRIN-LIKE PROTEIN FIMI-RELATED"/>
    <property type="match status" value="1"/>
</dbReference>
<evidence type="ECO:0000313" key="3">
    <source>
        <dbReference type="Proteomes" id="UP000663211"/>
    </source>
</evidence>
<dbReference type="SUPFAM" id="SSF49401">
    <property type="entry name" value="Bacterial adhesins"/>
    <property type="match status" value="1"/>
</dbReference>
<keyword evidence="1" id="KW-0732">Signal</keyword>
<dbReference type="InterPro" id="IPR008966">
    <property type="entry name" value="Adhesion_dom_sf"/>
</dbReference>